<evidence type="ECO:0000313" key="5">
    <source>
        <dbReference type="EMBL" id="KAG2499858.1"/>
    </source>
</evidence>
<dbReference type="InterPro" id="IPR058032">
    <property type="entry name" value="CDP1-like_a_solenoid_1"/>
</dbReference>
<accession>A0A836C5D1</accession>
<feature type="region of interest" description="Disordered" evidence="1">
    <location>
        <begin position="292"/>
        <end position="313"/>
    </location>
</feature>
<protein>
    <recommendedName>
        <fullName evidence="7">ARC6 IMS domain-containing protein</fullName>
    </recommendedName>
</protein>
<name>A0A836C5D1_9CHLO</name>
<dbReference type="OrthoDB" id="512200at2759"/>
<dbReference type="EMBL" id="JAEHOE010000005">
    <property type="protein sequence ID" value="KAG2499858.1"/>
    <property type="molecule type" value="Genomic_DNA"/>
</dbReference>
<dbReference type="Pfam" id="PF23468">
    <property type="entry name" value="ARC6"/>
    <property type="match status" value="1"/>
</dbReference>
<evidence type="ECO:0000256" key="1">
    <source>
        <dbReference type="SAM" id="MobiDB-lite"/>
    </source>
</evidence>
<dbReference type="PANTHER" id="PTHR33925:SF1">
    <property type="entry name" value="PROTEIN ACCUMULATION AND REPLICATION OF CHLOROPLASTS 6, CHLOROPLASTIC"/>
    <property type="match status" value="1"/>
</dbReference>
<organism evidence="5 6">
    <name type="scientific">Edaphochlamys debaryana</name>
    <dbReference type="NCBI Taxonomy" id="47281"/>
    <lineage>
        <taxon>Eukaryota</taxon>
        <taxon>Viridiplantae</taxon>
        <taxon>Chlorophyta</taxon>
        <taxon>core chlorophytes</taxon>
        <taxon>Chlorophyceae</taxon>
        <taxon>CS clade</taxon>
        <taxon>Chlamydomonadales</taxon>
        <taxon>Chlamydomonadales incertae sedis</taxon>
        <taxon>Edaphochlamys</taxon>
    </lineage>
</organism>
<evidence type="ECO:0000259" key="3">
    <source>
        <dbReference type="Pfam" id="PF23468"/>
    </source>
</evidence>
<feature type="domain" description="Plastid division protein CDP1-like 1st alpha solenoid" evidence="4">
    <location>
        <begin position="122"/>
        <end position="264"/>
    </location>
</feature>
<feature type="domain" description="Plastid division protein CDP1-like IMS" evidence="2">
    <location>
        <begin position="618"/>
        <end position="735"/>
    </location>
</feature>
<dbReference type="Pfam" id="PF13355">
    <property type="entry name" value="ARC6-like_IMS"/>
    <property type="match status" value="1"/>
</dbReference>
<dbReference type="PANTHER" id="PTHR33925">
    <property type="entry name" value="PLASTID DIVISION PROTEIN CDP1, CHLOROPLASTIC-RELATED"/>
    <property type="match status" value="1"/>
</dbReference>
<dbReference type="InterPro" id="IPR044685">
    <property type="entry name" value="CPD1-like"/>
</dbReference>
<proteinExistence type="predicted"/>
<dbReference type="AlphaFoldDB" id="A0A836C5D1"/>
<keyword evidence="6" id="KW-1185">Reference proteome</keyword>
<evidence type="ECO:0000259" key="2">
    <source>
        <dbReference type="Pfam" id="PF13355"/>
    </source>
</evidence>
<dbReference type="InterPro" id="IPR057137">
    <property type="entry name" value="CDP1-like_a_solenoid_2"/>
</dbReference>
<reference evidence="5" key="1">
    <citation type="journal article" date="2020" name="bioRxiv">
        <title>Comparative genomics of Chlamydomonas.</title>
        <authorList>
            <person name="Craig R.J."/>
            <person name="Hasan A.R."/>
            <person name="Ness R.W."/>
            <person name="Keightley P.D."/>
        </authorList>
    </citation>
    <scope>NUCLEOTIDE SEQUENCE</scope>
    <source>
        <strain evidence="5">CCAP 11/70</strain>
    </source>
</reference>
<evidence type="ECO:0000313" key="6">
    <source>
        <dbReference type="Proteomes" id="UP000612055"/>
    </source>
</evidence>
<dbReference type="Pfam" id="PF25515">
    <property type="entry name" value="Arm_PDR"/>
    <property type="match status" value="1"/>
</dbReference>
<evidence type="ECO:0008006" key="7">
    <source>
        <dbReference type="Google" id="ProtNLM"/>
    </source>
</evidence>
<sequence>MKPCVLRQAPLHSRVAPPAPRLGVSRPRPALHVTHFRKSTGLDLREATVQLPVEGQQLLGLSKLETFKDSELNTQYEQLVVTPVEAGYSEDAIDCRLEALDYIRRDLISSKGRARDNRDLVIPSHLLPGVIALMTEVGENELAIALATDLLESGEPISNITRRDLYMSLAMANCGLAGEILEGGSPQVGQGCAYLEAALQHLELAGEPPLAPALANQIRQGLSSLRFQGAMDTLSGPTGPANVDQRKRALRVMRDAIRAQSHATQPAADTRSPLSLAVGGVRAAVAPAFGGSAAHAPAAPAPQPSPSNAPITQDTMETLMGNLTCEEVVNLLEWEQVARHPGAHSWLYPGLLEAVAVAHIVHGFVCRQPAYVKMALSLVQQLPSTADLLVVEAVCHVLLGAVNQAAAALQQAEASAKSSGASAAAPDVAGGALPASRDAYRFVVARSQGGDVDDGLLPGLCLLTERWMSQAAFPFFRDTAGPTASSVSLVAYFDDTRVETLLTVYDAKSGGQLAETINEAFEAIRKGLRKAEAAGLLAIGAVEGADASAEPTLAQRQKLYRLVGGGVALIGAIVVGLMTPPGQRLLGRGEGAAVALMRQSTPLQPLMIAPEEFDEGVARKLLQQWQAAKAWALGAYHTTDQLSMMLAEPLLAETLDKVATLRSHGAHMRFKLMKLKVAGIKRVTVKSSPAVRISAVVEDCADLHNDADGKPVNTSRRSYDAEYLVVRGKDGVWRMSSTSVVEHEAGRK</sequence>
<evidence type="ECO:0000259" key="4">
    <source>
        <dbReference type="Pfam" id="PF25515"/>
    </source>
</evidence>
<feature type="domain" description="Plastid division protein CDP1-like 2nd alpha solenoid" evidence="3">
    <location>
        <begin position="354"/>
        <end position="514"/>
    </location>
</feature>
<dbReference type="InterPro" id="IPR025344">
    <property type="entry name" value="CDP1-like_IMS"/>
</dbReference>
<dbReference type="Proteomes" id="UP000612055">
    <property type="component" value="Unassembled WGS sequence"/>
</dbReference>
<comment type="caution">
    <text evidence="5">The sequence shown here is derived from an EMBL/GenBank/DDBJ whole genome shotgun (WGS) entry which is preliminary data.</text>
</comment>
<gene>
    <name evidence="5" type="ORF">HYH03_002149</name>
</gene>